<keyword evidence="2" id="KW-1003">Cell membrane</keyword>
<protein>
    <recommendedName>
        <fullName evidence="8">Nucleoside ABC transporter, permease protein 1</fullName>
    </recommendedName>
</protein>
<feature type="transmembrane region" description="Helical" evidence="6">
    <location>
        <begin position="164"/>
        <end position="183"/>
    </location>
</feature>
<dbReference type="GO" id="GO:0005886">
    <property type="term" value="C:plasma membrane"/>
    <property type="evidence" value="ECO:0007669"/>
    <property type="project" value="UniProtKB-SubCell"/>
</dbReference>
<dbReference type="CDD" id="cd06580">
    <property type="entry name" value="TM_PBP1_transp_TpRbsC_like"/>
    <property type="match status" value="1"/>
</dbReference>
<feature type="transmembrane region" description="Helical" evidence="6">
    <location>
        <begin position="348"/>
        <end position="368"/>
    </location>
</feature>
<proteinExistence type="predicted"/>
<dbReference type="AlphaFoldDB" id="A0A3B0TGZ7"/>
<reference evidence="7" key="1">
    <citation type="submission" date="2018-06" db="EMBL/GenBank/DDBJ databases">
        <authorList>
            <person name="Zhirakovskaya E."/>
        </authorList>
    </citation>
    <scope>NUCLEOTIDE SEQUENCE</scope>
</reference>
<sequence>MSFPWKFELERRLEVSRWVSWGVPTLSVLAAFFFGGIILSLAGAPPIETYRAMAAGAFGSISEWADGNFFAVTETLVRATPLIFTGLAVAMAFRMLFWNIGTEGQLVMGAIAGTWVAIYLPDLLPWLPQTRWVYIPVGIIAATIAGAFWAFIPAIMKVKLGVNEIISTLMFNYIAILLYQQLYTGPWKDPEGFGFPGSAQFPEFSWFPKFSEIPVLNVLSGRIHFGFIIAVVIAGVLWVVMDKTRRGYEVRLLGENTNAAQYAGISVIKNVLFVMILSGGVAGIAGLSEVAGLGHRLQAGLDVGNGFTGIIVAWIAKLRPLSVVIVAILMAALFVGGDQLQISLGLPSSISSVLQGAILLSVLSGDVFTRYRLKITRVGVGAGVVGEEA</sequence>
<keyword evidence="4 6" id="KW-1133">Transmembrane helix</keyword>
<keyword evidence="3 6" id="KW-0812">Transmembrane</keyword>
<name>A0A3B0TGZ7_9ZZZZ</name>
<evidence type="ECO:0000256" key="3">
    <source>
        <dbReference type="ARBA" id="ARBA00022692"/>
    </source>
</evidence>
<feature type="transmembrane region" description="Helical" evidence="6">
    <location>
        <begin position="76"/>
        <end position="97"/>
    </location>
</feature>
<comment type="subcellular location">
    <subcellularLocation>
        <location evidence="1">Cell membrane</location>
        <topology evidence="1">Multi-pass membrane protein</topology>
    </subcellularLocation>
</comment>
<feature type="transmembrane region" description="Helical" evidence="6">
    <location>
        <begin position="132"/>
        <end position="152"/>
    </location>
</feature>
<accession>A0A3B0TGZ7</accession>
<evidence type="ECO:0000256" key="2">
    <source>
        <dbReference type="ARBA" id="ARBA00022475"/>
    </source>
</evidence>
<organism evidence="7">
    <name type="scientific">hydrothermal vent metagenome</name>
    <dbReference type="NCBI Taxonomy" id="652676"/>
    <lineage>
        <taxon>unclassified sequences</taxon>
        <taxon>metagenomes</taxon>
        <taxon>ecological metagenomes</taxon>
    </lineage>
</organism>
<dbReference type="EMBL" id="UOEK01000429">
    <property type="protein sequence ID" value="VAW07954.1"/>
    <property type="molecule type" value="Genomic_DNA"/>
</dbReference>
<gene>
    <name evidence="7" type="ORF">MNBD_ACTINO02-2841</name>
</gene>
<evidence type="ECO:0008006" key="8">
    <source>
        <dbReference type="Google" id="ProtNLM"/>
    </source>
</evidence>
<dbReference type="PANTHER" id="PTHR47089:SF1">
    <property type="entry name" value="GUANOSINE ABC TRANSPORTER PERMEASE PROTEIN NUPP"/>
    <property type="match status" value="1"/>
</dbReference>
<evidence type="ECO:0000313" key="7">
    <source>
        <dbReference type="EMBL" id="VAW07954.1"/>
    </source>
</evidence>
<evidence type="ECO:0000256" key="5">
    <source>
        <dbReference type="ARBA" id="ARBA00023136"/>
    </source>
</evidence>
<feature type="transmembrane region" description="Helical" evidence="6">
    <location>
        <begin position="21"/>
        <end position="43"/>
    </location>
</feature>
<dbReference type="PANTHER" id="PTHR47089">
    <property type="entry name" value="ABC TRANSPORTER, PERMEASE PROTEIN"/>
    <property type="match status" value="1"/>
</dbReference>
<dbReference type="InterPro" id="IPR001851">
    <property type="entry name" value="ABC_transp_permease"/>
</dbReference>
<feature type="transmembrane region" description="Helical" evidence="6">
    <location>
        <begin position="262"/>
        <end position="285"/>
    </location>
</feature>
<feature type="transmembrane region" description="Helical" evidence="6">
    <location>
        <begin position="223"/>
        <end position="241"/>
    </location>
</feature>
<evidence type="ECO:0000256" key="1">
    <source>
        <dbReference type="ARBA" id="ARBA00004651"/>
    </source>
</evidence>
<dbReference type="GO" id="GO:0022857">
    <property type="term" value="F:transmembrane transporter activity"/>
    <property type="evidence" value="ECO:0007669"/>
    <property type="project" value="InterPro"/>
</dbReference>
<evidence type="ECO:0000256" key="4">
    <source>
        <dbReference type="ARBA" id="ARBA00022989"/>
    </source>
</evidence>
<feature type="transmembrane region" description="Helical" evidence="6">
    <location>
        <begin position="323"/>
        <end position="342"/>
    </location>
</feature>
<dbReference type="Pfam" id="PF02653">
    <property type="entry name" value="BPD_transp_2"/>
    <property type="match status" value="1"/>
</dbReference>
<keyword evidence="5 6" id="KW-0472">Membrane</keyword>
<evidence type="ECO:0000256" key="6">
    <source>
        <dbReference type="SAM" id="Phobius"/>
    </source>
</evidence>
<feature type="transmembrane region" description="Helical" evidence="6">
    <location>
        <begin position="104"/>
        <end position="120"/>
    </location>
</feature>